<evidence type="ECO:0000256" key="1">
    <source>
        <dbReference type="ARBA" id="ARBA00022723"/>
    </source>
</evidence>
<dbReference type="InterPro" id="IPR014710">
    <property type="entry name" value="RmlC-like_jellyroll"/>
</dbReference>
<feature type="domain" description="Cupin type-2" evidence="2">
    <location>
        <begin position="42"/>
        <end position="109"/>
    </location>
</feature>
<gene>
    <name evidence="3" type="ORF">ACFSOY_10715</name>
</gene>
<dbReference type="InterPro" id="IPR011051">
    <property type="entry name" value="RmlC_Cupin_sf"/>
</dbReference>
<dbReference type="EMBL" id="JBHUIO010000005">
    <property type="protein sequence ID" value="MFD2170474.1"/>
    <property type="molecule type" value="Genomic_DNA"/>
</dbReference>
<keyword evidence="4" id="KW-1185">Reference proteome</keyword>
<accession>A0ABW4ZYS2</accession>
<dbReference type="SUPFAM" id="SSF51182">
    <property type="entry name" value="RmlC-like cupins"/>
    <property type="match status" value="1"/>
</dbReference>
<dbReference type="Proteomes" id="UP001597343">
    <property type="component" value="Unassembled WGS sequence"/>
</dbReference>
<comment type="caution">
    <text evidence="3">The sequence shown here is derived from an EMBL/GenBank/DDBJ whole genome shotgun (WGS) entry which is preliminary data.</text>
</comment>
<organism evidence="3 4">
    <name type="scientific">Tumebacillus lipolyticus</name>
    <dbReference type="NCBI Taxonomy" id="1280370"/>
    <lineage>
        <taxon>Bacteria</taxon>
        <taxon>Bacillati</taxon>
        <taxon>Bacillota</taxon>
        <taxon>Bacilli</taxon>
        <taxon>Bacillales</taxon>
        <taxon>Alicyclobacillaceae</taxon>
        <taxon>Tumebacillus</taxon>
    </lineage>
</organism>
<dbReference type="PANTHER" id="PTHR35848:SF6">
    <property type="entry name" value="CUPIN TYPE-2 DOMAIN-CONTAINING PROTEIN"/>
    <property type="match status" value="1"/>
</dbReference>
<protein>
    <submittedName>
        <fullName evidence="3">Cupin domain-containing protein</fullName>
    </submittedName>
</protein>
<dbReference type="Gene3D" id="2.60.120.10">
    <property type="entry name" value="Jelly Rolls"/>
    <property type="match status" value="1"/>
</dbReference>
<evidence type="ECO:0000313" key="4">
    <source>
        <dbReference type="Proteomes" id="UP001597343"/>
    </source>
</evidence>
<dbReference type="RefSeq" id="WP_386046450.1">
    <property type="nucleotide sequence ID" value="NZ_JBHUIO010000005.1"/>
</dbReference>
<evidence type="ECO:0000313" key="3">
    <source>
        <dbReference type="EMBL" id="MFD2170474.1"/>
    </source>
</evidence>
<dbReference type="PANTHER" id="PTHR35848">
    <property type="entry name" value="OXALATE-BINDING PROTEIN"/>
    <property type="match status" value="1"/>
</dbReference>
<proteinExistence type="predicted"/>
<name>A0ABW4ZYS2_9BACL</name>
<dbReference type="Pfam" id="PF07883">
    <property type="entry name" value="Cupin_2"/>
    <property type="match status" value="1"/>
</dbReference>
<dbReference type="InterPro" id="IPR051610">
    <property type="entry name" value="GPI/OXD"/>
</dbReference>
<evidence type="ECO:0000259" key="2">
    <source>
        <dbReference type="Pfam" id="PF07883"/>
    </source>
</evidence>
<sequence>MTKIHNIHNMPEKSVDIYGPMKTIYLGLAAGSEKLYVNIDYVDPGAKSTKYHAHSTQEEFFLILKGSGILRMNDEEHPVQQGDFVAKPAGKGIAHQFINNGTEVLEILDCGLQTPDDVATYPDEDMVYVRQLKKKFKNSDAIQDWSSEPNE</sequence>
<dbReference type="CDD" id="cd02224">
    <property type="entry name" value="cupin_SPO2919-like"/>
    <property type="match status" value="1"/>
</dbReference>
<dbReference type="InterPro" id="IPR013096">
    <property type="entry name" value="Cupin_2"/>
</dbReference>
<keyword evidence="1" id="KW-0479">Metal-binding</keyword>
<reference evidence="4" key="1">
    <citation type="journal article" date="2019" name="Int. J. Syst. Evol. Microbiol.">
        <title>The Global Catalogue of Microorganisms (GCM) 10K type strain sequencing project: providing services to taxonomists for standard genome sequencing and annotation.</title>
        <authorList>
            <consortium name="The Broad Institute Genomics Platform"/>
            <consortium name="The Broad Institute Genome Sequencing Center for Infectious Disease"/>
            <person name="Wu L."/>
            <person name="Ma J."/>
        </authorList>
    </citation>
    <scope>NUCLEOTIDE SEQUENCE [LARGE SCALE GENOMIC DNA]</scope>
    <source>
        <strain evidence="4">CGMCC 1.13574</strain>
    </source>
</reference>